<dbReference type="Proteomes" id="UP000053555">
    <property type="component" value="Unassembled WGS sequence"/>
</dbReference>
<accession>A0A0B2PM41</accession>
<protein>
    <submittedName>
        <fullName evidence="2">Uncharacterized protein</fullName>
    </submittedName>
</protein>
<reference evidence="2" key="1">
    <citation type="submission" date="2014-07" db="EMBL/GenBank/DDBJ databases">
        <title>Identification of a novel salt tolerance gene in wild soybean by whole-genome sequencing.</title>
        <authorList>
            <person name="Lam H.-M."/>
            <person name="Qi X."/>
            <person name="Li M.-W."/>
            <person name="Liu X."/>
            <person name="Xie M."/>
            <person name="Ni M."/>
            <person name="Xu X."/>
        </authorList>
    </citation>
    <scope>NUCLEOTIDE SEQUENCE [LARGE SCALE GENOMIC DNA]</scope>
    <source>
        <tissue evidence="2">Root</tissue>
    </source>
</reference>
<feature type="region of interest" description="Disordered" evidence="1">
    <location>
        <begin position="28"/>
        <end position="47"/>
    </location>
</feature>
<sequence>MVQLMKNSRKPETSSCGDPVKLEIVEDPLEEEHGPHNKRCKPSPSPSPQPQVFYFVSSLSSFQSLARSRFWALLK</sequence>
<organism evidence="2">
    <name type="scientific">Glycine soja</name>
    <name type="common">Wild soybean</name>
    <dbReference type="NCBI Taxonomy" id="3848"/>
    <lineage>
        <taxon>Eukaryota</taxon>
        <taxon>Viridiplantae</taxon>
        <taxon>Streptophyta</taxon>
        <taxon>Embryophyta</taxon>
        <taxon>Tracheophyta</taxon>
        <taxon>Spermatophyta</taxon>
        <taxon>Magnoliopsida</taxon>
        <taxon>eudicotyledons</taxon>
        <taxon>Gunneridae</taxon>
        <taxon>Pentapetalae</taxon>
        <taxon>rosids</taxon>
        <taxon>fabids</taxon>
        <taxon>Fabales</taxon>
        <taxon>Fabaceae</taxon>
        <taxon>Papilionoideae</taxon>
        <taxon>50 kb inversion clade</taxon>
        <taxon>NPAAA clade</taxon>
        <taxon>indigoferoid/millettioid clade</taxon>
        <taxon>Phaseoleae</taxon>
        <taxon>Glycine</taxon>
        <taxon>Glycine subgen. Soja</taxon>
    </lineage>
</organism>
<evidence type="ECO:0000313" key="2">
    <source>
        <dbReference type="EMBL" id="KHN08739.1"/>
    </source>
</evidence>
<evidence type="ECO:0000256" key="1">
    <source>
        <dbReference type="SAM" id="MobiDB-lite"/>
    </source>
</evidence>
<feature type="region of interest" description="Disordered" evidence="1">
    <location>
        <begin position="1"/>
        <end position="20"/>
    </location>
</feature>
<gene>
    <name evidence="2" type="ORF">glysoja_043894</name>
</gene>
<proteinExistence type="predicted"/>
<dbReference type="AlphaFoldDB" id="A0A0B2PM41"/>
<dbReference type="EMBL" id="KN665722">
    <property type="protein sequence ID" value="KHN08739.1"/>
    <property type="molecule type" value="Genomic_DNA"/>
</dbReference>
<name>A0A0B2PM41_GLYSO</name>